<feature type="transmembrane region" description="Helical" evidence="6">
    <location>
        <begin position="151"/>
        <end position="172"/>
    </location>
</feature>
<dbReference type="GO" id="GO:0005385">
    <property type="term" value="F:zinc ion transmembrane transporter activity"/>
    <property type="evidence" value="ECO:0007669"/>
    <property type="project" value="TreeGrafter"/>
</dbReference>
<reference evidence="7" key="1">
    <citation type="submission" date="2025-08" db="UniProtKB">
        <authorList>
            <consortium name="Ensembl"/>
        </authorList>
    </citation>
    <scope>IDENTIFICATION</scope>
</reference>
<feature type="transmembrane region" description="Helical" evidence="6">
    <location>
        <begin position="123"/>
        <end position="145"/>
    </location>
</feature>
<dbReference type="Pfam" id="PF02535">
    <property type="entry name" value="Zip"/>
    <property type="match status" value="1"/>
</dbReference>
<dbReference type="GO" id="GO:0030003">
    <property type="term" value="P:intracellular monoatomic cation homeostasis"/>
    <property type="evidence" value="ECO:0007669"/>
    <property type="project" value="TreeGrafter"/>
</dbReference>
<sequence length="217" mass="21719">MGTGAQGRGRTGTGARGQCCTGTGCMGTGVHRNMGCTGTGVYGGRGAQGHGMHGDLGRTGKGGHEVHRDMGCMGTWSLPAGASFSHSLSSGLSTALAVLCHELPHELGDLAVLLRAGMAPRTLLLLNLLSALLSCLGAAVGAAVGQSAAHLTPWILTGTAGTFLYVALADMLPEALRGPGEGTLGHFILQNAGFLLGGGIMLGIALAEGHVSAWLQP</sequence>
<reference evidence="7" key="2">
    <citation type="submission" date="2025-09" db="UniProtKB">
        <authorList>
            <consortium name="Ensembl"/>
        </authorList>
    </citation>
    <scope>IDENTIFICATION</scope>
</reference>
<evidence type="ECO:0000313" key="8">
    <source>
        <dbReference type="Proteomes" id="UP000694426"/>
    </source>
</evidence>
<keyword evidence="5 6" id="KW-0472">Membrane</keyword>
<protein>
    <submittedName>
        <fullName evidence="7">Uncharacterized protein</fullName>
    </submittedName>
</protein>
<evidence type="ECO:0000256" key="6">
    <source>
        <dbReference type="SAM" id="Phobius"/>
    </source>
</evidence>
<evidence type="ECO:0000256" key="3">
    <source>
        <dbReference type="ARBA" id="ARBA00022692"/>
    </source>
</evidence>
<dbReference type="Ensembl" id="ENSABRT00000021033.1">
    <property type="protein sequence ID" value="ENSABRP00000014746.1"/>
    <property type="gene ID" value="ENSABRG00000012996.1"/>
</dbReference>
<evidence type="ECO:0000256" key="1">
    <source>
        <dbReference type="ARBA" id="ARBA00004141"/>
    </source>
</evidence>
<accession>A0A8B9C5W6</accession>
<name>A0A8B9C5W6_9AVES</name>
<dbReference type="PANTHER" id="PTHR12191:SF17">
    <property type="entry name" value="ZINC TRANSPORTER ZIP5"/>
    <property type="match status" value="1"/>
</dbReference>
<dbReference type="GO" id="GO:0005886">
    <property type="term" value="C:plasma membrane"/>
    <property type="evidence" value="ECO:0007669"/>
    <property type="project" value="TreeGrafter"/>
</dbReference>
<proteinExistence type="inferred from homology"/>
<comment type="similarity">
    <text evidence="2">Belongs to the ZIP transporter (TC 2.A.5) family.</text>
</comment>
<dbReference type="InterPro" id="IPR050799">
    <property type="entry name" value="ZIP_Transporter"/>
</dbReference>
<dbReference type="AlphaFoldDB" id="A0A8B9C5W6"/>
<dbReference type="PANTHER" id="PTHR12191">
    <property type="entry name" value="SOLUTE CARRIER FAMILY 39"/>
    <property type="match status" value="1"/>
</dbReference>
<evidence type="ECO:0000256" key="4">
    <source>
        <dbReference type="ARBA" id="ARBA00022989"/>
    </source>
</evidence>
<evidence type="ECO:0000256" key="5">
    <source>
        <dbReference type="ARBA" id="ARBA00023136"/>
    </source>
</evidence>
<dbReference type="InterPro" id="IPR003689">
    <property type="entry name" value="ZIP"/>
</dbReference>
<dbReference type="GO" id="GO:0071578">
    <property type="term" value="P:zinc ion import across plasma membrane"/>
    <property type="evidence" value="ECO:0007669"/>
    <property type="project" value="TreeGrafter"/>
</dbReference>
<keyword evidence="3 6" id="KW-0812">Transmembrane</keyword>
<dbReference type="GO" id="GO:0140410">
    <property type="term" value="F:monoatomic cation:bicarbonate symporter activity"/>
    <property type="evidence" value="ECO:0007669"/>
    <property type="project" value="TreeGrafter"/>
</dbReference>
<comment type="subcellular location">
    <subcellularLocation>
        <location evidence="1">Membrane</location>
        <topology evidence="1">Multi-pass membrane protein</topology>
    </subcellularLocation>
</comment>
<evidence type="ECO:0000256" key="2">
    <source>
        <dbReference type="ARBA" id="ARBA00006939"/>
    </source>
</evidence>
<feature type="transmembrane region" description="Helical" evidence="6">
    <location>
        <begin position="184"/>
        <end position="207"/>
    </location>
</feature>
<evidence type="ECO:0000313" key="7">
    <source>
        <dbReference type="Ensembl" id="ENSABRP00000014746.1"/>
    </source>
</evidence>
<organism evidence="7 8">
    <name type="scientific">Anser brachyrhynchus</name>
    <name type="common">Pink-footed goose</name>
    <dbReference type="NCBI Taxonomy" id="132585"/>
    <lineage>
        <taxon>Eukaryota</taxon>
        <taxon>Metazoa</taxon>
        <taxon>Chordata</taxon>
        <taxon>Craniata</taxon>
        <taxon>Vertebrata</taxon>
        <taxon>Euteleostomi</taxon>
        <taxon>Archelosauria</taxon>
        <taxon>Archosauria</taxon>
        <taxon>Dinosauria</taxon>
        <taxon>Saurischia</taxon>
        <taxon>Theropoda</taxon>
        <taxon>Coelurosauria</taxon>
        <taxon>Aves</taxon>
        <taxon>Neognathae</taxon>
        <taxon>Galloanserae</taxon>
        <taxon>Anseriformes</taxon>
        <taxon>Anatidae</taxon>
        <taxon>Anserinae</taxon>
        <taxon>Anser</taxon>
    </lineage>
</organism>
<keyword evidence="4 6" id="KW-1133">Transmembrane helix</keyword>
<dbReference type="Proteomes" id="UP000694426">
    <property type="component" value="Unplaced"/>
</dbReference>
<dbReference type="GeneTree" id="ENSGT00940000161155"/>
<keyword evidence="8" id="KW-1185">Reference proteome</keyword>